<name>A0A2U1NRI5_ARTAN</name>
<proteinExistence type="predicted"/>
<dbReference type="PANTHER" id="PTHR46951">
    <property type="entry name" value="BED-TYPE DOMAIN-CONTAINING PROTEIN"/>
    <property type="match status" value="1"/>
</dbReference>
<reference evidence="2 3" key="1">
    <citation type="journal article" date="2018" name="Mol. Plant">
        <title>The genome of Artemisia annua provides insight into the evolution of Asteraceae family and artemisinin biosynthesis.</title>
        <authorList>
            <person name="Shen Q."/>
            <person name="Zhang L."/>
            <person name="Liao Z."/>
            <person name="Wang S."/>
            <person name="Yan T."/>
            <person name="Shi P."/>
            <person name="Liu M."/>
            <person name="Fu X."/>
            <person name="Pan Q."/>
            <person name="Wang Y."/>
            <person name="Lv Z."/>
            <person name="Lu X."/>
            <person name="Zhang F."/>
            <person name="Jiang W."/>
            <person name="Ma Y."/>
            <person name="Chen M."/>
            <person name="Hao X."/>
            <person name="Li L."/>
            <person name="Tang Y."/>
            <person name="Lv G."/>
            <person name="Zhou Y."/>
            <person name="Sun X."/>
            <person name="Brodelius P.E."/>
            <person name="Rose J.K.C."/>
            <person name="Tang K."/>
        </authorList>
    </citation>
    <scope>NUCLEOTIDE SEQUENCE [LARGE SCALE GENOMIC DNA]</scope>
    <source>
        <strain evidence="3">cv. Huhao1</strain>
        <tissue evidence="2">Leaf</tissue>
    </source>
</reference>
<evidence type="ECO:0000256" key="1">
    <source>
        <dbReference type="SAM" id="MobiDB-lite"/>
    </source>
</evidence>
<dbReference type="PANTHER" id="PTHR46951:SF2">
    <property type="entry name" value="BED-TYPE DOMAIN-CONTAINING PROTEIN"/>
    <property type="match status" value="1"/>
</dbReference>
<feature type="compositionally biased region" description="Low complexity" evidence="1">
    <location>
        <begin position="1"/>
        <end position="20"/>
    </location>
</feature>
<protein>
    <recommendedName>
        <fullName evidence="4">BED-type domain-containing protein</fullName>
    </recommendedName>
</protein>
<dbReference type="AlphaFoldDB" id="A0A2U1NRI5"/>
<organism evidence="2 3">
    <name type="scientific">Artemisia annua</name>
    <name type="common">Sweet wormwood</name>
    <dbReference type="NCBI Taxonomy" id="35608"/>
    <lineage>
        <taxon>Eukaryota</taxon>
        <taxon>Viridiplantae</taxon>
        <taxon>Streptophyta</taxon>
        <taxon>Embryophyta</taxon>
        <taxon>Tracheophyta</taxon>
        <taxon>Spermatophyta</taxon>
        <taxon>Magnoliopsida</taxon>
        <taxon>eudicotyledons</taxon>
        <taxon>Gunneridae</taxon>
        <taxon>Pentapetalae</taxon>
        <taxon>asterids</taxon>
        <taxon>campanulids</taxon>
        <taxon>Asterales</taxon>
        <taxon>Asteraceae</taxon>
        <taxon>Asteroideae</taxon>
        <taxon>Anthemideae</taxon>
        <taxon>Artemisiinae</taxon>
        <taxon>Artemisia</taxon>
    </lineage>
</organism>
<evidence type="ECO:0000313" key="3">
    <source>
        <dbReference type="Proteomes" id="UP000245207"/>
    </source>
</evidence>
<dbReference type="OrthoDB" id="1421625at2759"/>
<sequence length="154" mass="17174">MKKSSAASTPSSSSVPSANSRCKRSNAAGARTDVGWEYGVEVGYRTVKCKFCNEVCTGGMFRFKHHLARTHQNVTACTNVPEEVKVKIQNILEQNELASKKRKGMLTIDEEASGKVLHRPLFLYKRLGMFQRGLAITPVWLKEDDKCVRVGGPW</sequence>
<keyword evidence="3" id="KW-1185">Reference proteome</keyword>
<dbReference type="Proteomes" id="UP000245207">
    <property type="component" value="Unassembled WGS sequence"/>
</dbReference>
<feature type="region of interest" description="Disordered" evidence="1">
    <location>
        <begin position="1"/>
        <end position="24"/>
    </location>
</feature>
<comment type="caution">
    <text evidence="2">The sequence shown here is derived from an EMBL/GenBank/DDBJ whole genome shotgun (WGS) entry which is preliminary data.</text>
</comment>
<accession>A0A2U1NRI5</accession>
<evidence type="ECO:0008006" key="4">
    <source>
        <dbReference type="Google" id="ProtNLM"/>
    </source>
</evidence>
<gene>
    <name evidence="2" type="ORF">CTI12_AA224090</name>
</gene>
<evidence type="ECO:0000313" key="2">
    <source>
        <dbReference type="EMBL" id="PWA76125.1"/>
    </source>
</evidence>
<dbReference type="EMBL" id="PKPP01002313">
    <property type="protein sequence ID" value="PWA76125.1"/>
    <property type="molecule type" value="Genomic_DNA"/>
</dbReference>